<dbReference type="PANTHER" id="PTHR23167">
    <property type="entry name" value="CALPONIN HOMOLOGY DOMAIN-CONTAINING PROTEIN DDB_G0272472-RELATED"/>
    <property type="match status" value="1"/>
</dbReference>
<feature type="compositionally biased region" description="Low complexity" evidence="4">
    <location>
        <begin position="161"/>
        <end position="179"/>
    </location>
</feature>
<dbReference type="EMBL" id="JAIWYP010000001">
    <property type="protein sequence ID" value="KAH3891532.1"/>
    <property type="molecule type" value="Genomic_DNA"/>
</dbReference>
<proteinExistence type="inferred from homology"/>
<dbReference type="InterPro" id="IPR022189">
    <property type="entry name" value="SMTN"/>
</dbReference>
<name>A0A9D4N851_DREPO</name>
<evidence type="ECO:0000259" key="5">
    <source>
        <dbReference type="PROSITE" id="PS50021"/>
    </source>
</evidence>
<reference evidence="6" key="1">
    <citation type="journal article" date="2019" name="bioRxiv">
        <title>The Genome of the Zebra Mussel, Dreissena polymorpha: A Resource for Invasive Species Research.</title>
        <authorList>
            <person name="McCartney M.A."/>
            <person name="Auch B."/>
            <person name="Kono T."/>
            <person name="Mallez S."/>
            <person name="Zhang Y."/>
            <person name="Obille A."/>
            <person name="Becker A."/>
            <person name="Abrahante J.E."/>
            <person name="Garbe J."/>
            <person name="Badalamenti J.P."/>
            <person name="Herman A."/>
            <person name="Mangelson H."/>
            <person name="Liachko I."/>
            <person name="Sullivan S."/>
            <person name="Sone E.D."/>
            <person name="Koren S."/>
            <person name="Silverstein K.A.T."/>
            <person name="Beckman K.B."/>
            <person name="Gohl D.M."/>
        </authorList>
    </citation>
    <scope>NUCLEOTIDE SEQUENCE</scope>
    <source>
        <strain evidence="6">Duluth1</strain>
        <tissue evidence="6">Whole animal</tissue>
    </source>
</reference>
<dbReference type="InterPro" id="IPR036872">
    <property type="entry name" value="CH_dom_sf"/>
</dbReference>
<reference evidence="6" key="2">
    <citation type="submission" date="2020-11" db="EMBL/GenBank/DDBJ databases">
        <authorList>
            <person name="McCartney M.A."/>
            <person name="Auch B."/>
            <person name="Kono T."/>
            <person name="Mallez S."/>
            <person name="Becker A."/>
            <person name="Gohl D.M."/>
            <person name="Silverstein K.A.T."/>
            <person name="Koren S."/>
            <person name="Bechman K.B."/>
            <person name="Herman A."/>
            <person name="Abrahante J.E."/>
            <person name="Garbe J."/>
        </authorList>
    </citation>
    <scope>NUCLEOTIDE SEQUENCE</scope>
    <source>
        <strain evidence="6">Duluth1</strain>
        <tissue evidence="6">Whole animal</tissue>
    </source>
</reference>
<evidence type="ECO:0000256" key="3">
    <source>
        <dbReference type="ARBA" id="ARBA00061655"/>
    </source>
</evidence>
<evidence type="ECO:0000256" key="1">
    <source>
        <dbReference type="ARBA" id="ARBA00022553"/>
    </source>
</evidence>
<dbReference type="SUPFAM" id="SSF47576">
    <property type="entry name" value="Calponin-homology domain, CH-domain"/>
    <property type="match status" value="1"/>
</dbReference>
<dbReference type="Gene3D" id="1.10.418.10">
    <property type="entry name" value="Calponin-like domain"/>
    <property type="match status" value="1"/>
</dbReference>
<dbReference type="Proteomes" id="UP000828390">
    <property type="component" value="Unassembled WGS sequence"/>
</dbReference>
<feature type="region of interest" description="Disordered" evidence="4">
    <location>
        <begin position="36"/>
        <end position="69"/>
    </location>
</feature>
<protein>
    <recommendedName>
        <fullName evidence="5">Calponin-homology (CH) domain-containing protein</fullName>
    </recommendedName>
</protein>
<dbReference type="PANTHER" id="PTHR23167:SF88">
    <property type="entry name" value="CALPONIN-HOMOLOGY (CH) DOMAIN-CONTAINING PROTEIN"/>
    <property type="match status" value="1"/>
</dbReference>
<accession>A0A9D4N851</accession>
<evidence type="ECO:0000256" key="2">
    <source>
        <dbReference type="ARBA" id="ARBA00023054"/>
    </source>
</evidence>
<sequence>MDYNRITDEEELNKLLSNSDNFDERKKIRARIKDVREQHQKEWEAKRESRQKEAQDLIKEKHRQADLDKQRKLDAFQKQAATHHEAKHLDMAEQHLREKHRLADEEKKKRMEEYQSREAVHKDSKHLEVSEKVFQERIKQADILKQKTLEGYDRAAGKDISQTSTSKTETSSDGRTTTTTRRLETVTKVGGANKPAGKGAMNAFKQMDAKNNPTNTAGGGNKALMRSPSAIKTMLLEWCKAMTREYVDTIAIENFSSSWNNGLAFCALIHHFYPESFDFKSLDPKQRRKNFELAFDTAEKYADIAPLLDVEDMIRMEKPDWKCVFTYVQSFYRKLHDHEMNKAK</sequence>
<dbReference type="Pfam" id="PF12510">
    <property type="entry name" value="Smoothelin"/>
    <property type="match status" value="1"/>
</dbReference>
<keyword evidence="7" id="KW-1185">Reference proteome</keyword>
<dbReference type="PROSITE" id="PS50021">
    <property type="entry name" value="CH"/>
    <property type="match status" value="1"/>
</dbReference>
<comment type="similarity">
    <text evidence="3">Belongs to the smoothelin family.</text>
</comment>
<dbReference type="AlphaFoldDB" id="A0A9D4N851"/>
<dbReference type="InterPro" id="IPR050540">
    <property type="entry name" value="F-actin_Monoox_Mical"/>
</dbReference>
<dbReference type="InterPro" id="IPR001715">
    <property type="entry name" value="CH_dom"/>
</dbReference>
<organism evidence="6 7">
    <name type="scientific">Dreissena polymorpha</name>
    <name type="common">Zebra mussel</name>
    <name type="synonym">Mytilus polymorpha</name>
    <dbReference type="NCBI Taxonomy" id="45954"/>
    <lineage>
        <taxon>Eukaryota</taxon>
        <taxon>Metazoa</taxon>
        <taxon>Spiralia</taxon>
        <taxon>Lophotrochozoa</taxon>
        <taxon>Mollusca</taxon>
        <taxon>Bivalvia</taxon>
        <taxon>Autobranchia</taxon>
        <taxon>Heteroconchia</taxon>
        <taxon>Euheterodonta</taxon>
        <taxon>Imparidentia</taxon>
        <taxon>Neoheterodontei</taxon>
        <taxon>Myida</taxon>
        <taxon>Dreissenoidea</taxon>
        <taxon>Dreissenidae</taxon>
        <taxon>Dreissena</taxon>
    </lineage>
</organism>
<dbReference type="CDD" id="cd21200">
    <property type="entry name" value="CH_SMTN-like"/>
    <property type="match status" value="1"/>
</dbReference>
<feature type="domain" description="Calponin-homology (CH)" evidence="5">
    <location>
        <begin position="229"/>
        <end position="336"/>
    </location>
</feature>
<evidence type="ECO:0000256" key="4">
    <source>
        <dbReference type="SAM" id="MobiDB-lite"/>
    </source>
</evidence>
<dbReference type="Pfam" id="PF00307">
    <property type="entry name" value="CH"/>
    <property type="match status" value="1"/>
</dbReference>
<comment type="caution">
    <text evidence="6">The sequence shown here is derived from an EMBL/GenBank/DDBJ whole genome shotgun (WGS) entry which is preliminary data.</text>
</comment>
<evidence type="ECO:0000313" key="7">
    <source>
        <dbReference type="Proteomes" id="UP000828390"/>
    </source>
</evidence>
<keyword evidence="2" id="KW-0175">Coiled coil</keyword>
<dbReference type="SMART" id="SM00033">
    <property type="entry name" value="CH"/>
    <property type="match status" value="1"/>
</dbReference>
<feature type="region of interest" description="Disordered" evidence="4">
    <location>
        <begin position="155"/>
        <end position="179"/>
    </location>
</feature>
<dbReference type="FunFam" id="1.10.418.10:FF:000009">
    <property type="entry name" value="smoothelin isoform X2"/>
    <property type="match status" value="1"/>
</dbReference>
<gene>
    <name evidence="6" type="ORF">DPMN_015636</name>
</gene>
<evidence type="ECO:0000313" key="6">
    <source>
        <dbReference type="EMBL" id="KAH3891532.1"/>
    </source>
</evidence>
<keyword evidence="1" id="KW-0597">Phosphoprotein</keyword>